<keyword evidence="5 8" id="KW-0812">Transmembrane</keyword>
<keyword evidence="7 8" id="KW-0472">Membrane</keyword>
<keyword evidence="6 8" id="KW-1133">Transmembrane helix</keyword>
<comment type="similarity">
    <text evidence="2">Belongs to the AzlC family.</text>
</comment>
<evidence type="ECO:0000256" key="1">
    <source>
        <dbReference type="ARBA" id="ARBA00004651"/>
    </source>
</evidence>
<feature type="transmembrane region" description="Helical" evidence="8">
    <location>
        <begin position="158"/>
        <end position="175"/>
    </location>
</feature>
<evidence type="ECO:0000256" key="3">
    <source>
        <dbReference type="ARBA" id="ARBA00022448"/>
    </source>
</evidence>
<keyword evidence="10" id="KW-1185">Reference proteome</keyword>
<name>A0A917DA30_9HYPH</name>
<evidence type="ECO:0000313" key="10">
    <source>
        <dbReference type="Proteomes" id="UP000613160"/>
    </source>
</evidence>
<dbReference type="GO" id="GO:1903785">
    <property type="term" value="P:L-valine transmembrane transport"/>
    <property type="evidence" value="ECO:0007669"/>
    <property type="project" value="TreeGrafter"/>
</dbReference>
<dbReference type="EMBL" id="BMJJ01000005">
    <property type="protein sequence ID" value="GGD20603.1"/>
    <property type="molecule type" value="Genomic_DNA"/>
</dbReference>
<evidence type="ECO:0000256" key="2">
    <source>
        <dbReference type="ARBA" id="ARBA00010735"/>
    </source>
</evidence>
<reference evidence="9" key="1">
    <citation type="journal article" date="2014" name="Int. J. Syst. Evol. Microbiol.">
        <title>Complete genome sequence of Corynebacterium casei LMG S-19264T (=DSM 44701T), isolated from a smear-ripened cheese.</title>
        <authorList>
            <consortium name="US DOE Joint Genome Institute (JGI-PGF)"/>
            <person name="Walter F."/>
            <person name="Albersmeier A."/>
            <person name="Kalinowski J."/>
            <person name="Ruckert C."/>
        </authorList>
    </citation>
    <scope>NUCLEOTIDE SEQUENCE</scope>
    <source>
        <strain evidence="9">CGMCC 1.15493</strain>
    </source>
</reference>
<evidence type="ECO:0000313" key="9">
    <source>
        <dbReference type="EMBL" id="GGD20603.1"/>
    </source>
</evidence>
<dbReference type="InterPro" id="IPR011606">
    <property type="entry name" value="Brnchd-chn_aa_trnsp_permease"/>
</dbReference>
<keyword evidence="4" id="KW-1003">Cell membrane</keyword>
<dbReference type="GO" id="GO:0005886">
    <property type="term" value="C:plasma membrane"/>
    <property type="evidence" value="ECO:0007669"/>
    <property type="project" value="UniProtKB-SubCell"/>
</dbReference>
<dbReference type="PANTHER" id="PTHR34979">
    <property type="entry name" value="INNER MEMBRANE PROTEIN YGAZ"/>
    <property type="match status" value="1"/>
</dbReference>
<reference evidence="9" key="2">
    <citation type="submission" date="2020-09" db="EMBL/GenBank/DDBJ databases">
        <authorList>
            <person name="Sun Q."/>
            <person name="Zhou Y."/>
        </authorList>
    </citation>
    <scope>NUCLEOTIDE SEQUENCE</scope>
    <source>
        <strain evidence="9">CGMCC 1.15493</strain>
    </source>
</reference>
<dbReference type="AlphaFoldDB" id="A0A917DA30"/>
<protein>
    <submittedName>
        <fullName evidence="9">Branched-chain amino acid ABC transporter permease</fullName>
    </submittedName>
</protein>
<evidence type="ECO:0000256" key="5">
    <source>
        <dbReference type="ARBA" id="ARBA00022692"/>
    </source>
</evidence>
<feature type="transmembrane region" description="Helical" evidence="8">
    <location>
        <begin position="56"/>
        <end position="78"/>
    </location>
</feature>
<accession>A0A917DA30</accession>
<dbReference type="RefSeq" id="WP_188850918.1">
    <property type="nucleotide sequence ID" value="NZ_BMJJ01000005.1"/>
</dbReference>
<comment type="caution">
    <text evidence="9">The sequence shown here is derived from an EMBL/GenBank/DDBJ whole genome shotgun (WGS) entry which is preliminary data.</text>
</comment>
<feature type="transmembrane region" description="Helical" evidence="8">
    <location>
        <begin position="182"/>
        <end position="200"/>
    </location>
</feature>
<comment type="subcellular location">
    <subcellularLocation>
        <location evidence="1">Cell membrane</location>
        <topology evidence="1">Multi-pass membrane protein</topology>
    </subcellularLocation>
</comment>
<dbReference type="PANTHER" id="PTHR34979:SF1">
    <property type="entry name" value="INNER MEMBRANE PROTEIN YGAZ"/>
    <property type="match status" value="1"/>
</dbReference>
<feature type="transmembrane region" description="Helical" evidence="8">
    <location>
        <begin position="129"/>
        <end position="152"/>
    </location>
</feature>
<dbReference type="Pfam" id="PF03591">
    <property type="entry name" value="AzlC"/>
    <property type="match status" value="1"/>
</dbReference>
<organism evidence="9 10">
    <name type="scientific">Aureimonas glaciei</name>
    <dbReference type="NCBI Taxonomy" id="1776957"/>
    <lineage>
        <taxon>Bacteria</taxon>
        <taxon>Pseudomonadati</taxon>
        <taxon>Pseudomonadota</taxon>
        <taxon>Alphaproteobacteria</taxon>
        <taxon>Hyphomicrobiales</taxon>
        <taxon>Aurantimonadaceae</taxon>
        <taxon>Aureimonas</taxon>
    </lineage>
</organism>
<keyword evidence="3" id="KW-0813">Transport</keyword>
<gene>
    <name evidence="9" type="ORF">GCM10011335_24380</name>
</gene>
<sequence length="235" mass="25239">MSPASEVRDALRRVLPLIVAIAPFGLVYGAVAQDAGLTTAEILGFSALVYAGASQFVALEMIGLGSPVMAVAVTIFALNFRHVLYSASVGRNLTRFSPLQKAMAFFFLVDPVFGEAEVRAARGPITKRFYFVYAVVMYFCWMLSSLAGALFGSLIGDPATLALDFILPVYFLTLMMDFRRRYNFLPVALASGIVSLVLLVTVGPPWNVTVGALGGILYAVFAKPAPPRDTADKPA</sequence>
<evidence type="ECO:0000256" key="8">
    <source>
        <dbReference type="SAM" id="Phobius"/>
    </source>
</evidence>
<evidence type="ECO:0000256" key="7">
    <source>
        <dbReference type="ARBA" id="ARBA00023136"/>
    </source>
</evidence>
<dbReference type="Proteomes" id="UP000613160">
    <property type="component" value="Unassembled WGS sequence"/>
</dbReference>
<evidence type="ECO:0000256" key="6">
    <source>
        <dbReference type="ARBA" id="ARBA00022989"/>
    </source>
</evidence>
<proteinExistence type="inferred from homology"/>
<evidence type="ECO:0000256" key="4">
    <source>
        <dbReference type="ARBA" id="ARBA00022475"/>
    </source>
</evidence>